<dbReference type="Pfam" id="PF20027">
    <property type="entry name" value="DUF6435"/>
    <property type="match status" value="1"/>
</dbReference>
<dbReference type="NCBIfam" id="NF033487">
    <property type="entry name" value="Lacal_2735_fam"/>
    <property type="match status" value="1"/>
</dbReference>
<comment type="caution">
    <text evidence="1">The sequence shown here is derived from an EMBL/GenBank/DDBJ whole genome shotgun (WGS) entry which is preliminary data.</text>
</comment>
<reference evidence="2" key="1">
    <citation type="journal article" date="2019" name="Int. J. Syst. Evol. Microbiol.">
        <title>The Global Catalogue of Microorganisms (GCM) 10K type strain sequencing project: providing services to taxonomists for standard genome sequencing and annotation.</title>
        <authorList>
            <consortium name="The Broad Institute Genomics Platform"/>
            <consortium name="The Broad Institute Genome Sequencing Center for Infectious Disease"/>
            <person name="Wu L."/>
            <person name="Ma J."/>
        </authorList>
    </citation>
    <scope>NUCLEOTIDE SEQUENCE [LARGE SCALE GENOMIC DNA]</scope>
    <source>
        <strain evidence="2">CGMCC 1.15111</strain>
    </source>
</reference>
<organism evidence="1 2">
    <name type="scientific">Roseivirga thermotolerans</name>
    <dbReference type="NCBI Taxonomy" id="1758176"/>
    <lineage>
        <taxon>Bacteria</taxon>
        <taxon>Pseudomonadati</taxon>
        <taxon>Bacteroidota</taxon>
        <taxon>Cytophagia</taxon>
        <taxon>Cytophagales</taxon>
        <taxon>Roseivirgaceae</taxon>
        <taxon>Roseivirga</taxon>
    </lineage>
</organism>
<accession>A0ABQ3I6J8</accession>
<dbReference type="Proteomes" id="UP000658258">
    <property type="component" value="Unassembled WGS sequence"/>
</dbReference>
<protein>
    <recommendedName>
        <fullName evidence="3">Lacal_2735 family protein</fullName>
    </recommendedName>
</protein>
<dbReference type="EMBL" id="BNAG01000002">
    <property type="protein sequence ID" value="GHE62546.1"/>
    <property type="molecule type" value="Genomic_DNA"/>
</dbReference>
<keyword evidence="2" id="KW-1185">Reference proteome</keyword>
<proteinExistence type="predicted"/>
<evidence type="ECO:0000313" key="1">
    <source>
        <dbReference type="EMBL" id="GHE62546.1"/>
    </source>
</evidence>
<evidence type="ECO:0008006" key="3">
    <source>
        <dbReference type="Google" id="ProtNLM"/>
    </source>
</evidence>
<name>A0ABQ3I6J8_9BACT</name>
<evidence type="ECO:0000313" key="2">
    <source>
        <dbReference type="Proteomes" id="UP000658258"/>
    </source>
</evidence>
<sequence length="53" mass="6225">MGWFTKKTEKEKLHDRYKKLIEEAHKLSHSNRKASDLKTAEAEEVLKQIEALS</sequence>
<dbReference type="InterPro" id="IPR045493">
    <property type="entry name" value="DUF6435"/>
</dbReference>
<dbReference type="RefSeq" id="WP_308440966.1">
    <property type="nucleotide sequence ID" value="NZ_BNAG01000002.1"/>
</dbReference>
<gene>
    <name evidence="1" type="ORF">GCM10011340_17250</name>
</gene>